<protein>
    <submittedName>
        <fullName evidence="1">Uncharacterized protein</fullName>
    </submittedName>
</protein>
<accession>A0A1E3X936</accession>
<dbReference type="EMBL" id="MAYW01000078">
    <property type="protein sequence ID" value="ODS32099.1"/>
    <property type="molecule type" value="Genomic_DNA"/>
</dbReference>
<reference evidence="1 2" key="1">
    <citation type="submission" date="2016-07" db="EMBL/GenBank/DDBJ databases">
        <title>Draft genome of Scalindua rubra, obtained from a brine-seawater interface in the Red Sea, sheds light on salt adaptation in anammox bacteria.</title>
        <authorList>
            <person name="Speth D.R."/>
            <person name="Lagkouvardos I."/>
            <person name="Wang Y."/>
            <person name="Qian P.-Y."/>
            <person name="Dutilh B.E."/>
            <person name="Jetten M.S."/>
        </authorList>
    </citation>
    <scope>NUCLEOTIDE SEQUENCE [LARGE SCALE GENOMIC DNA]</scope>
    <source>
        <strain evidence="1">BSI-1</strain>
    </source>
</reference>
<sequence length="52" mass="6166">MSGLINLEKKLKRLQKIKTIIKYLAESVADEDYLGDNEWADKLRKKLMRLMN</sequence>
<gene>
    <name evidence="1" type="ORF">SCARUB_02806</name>
</gene>
<organism evidence="1 2">
    <name type="scientific">Candidatus Scalindua rubra</name>
    <dbReference type="NCBI Taxonomy" id="1872076"/>
    <lineage>
        <taxon>Bacteria</taxon>
        <taxon>Pseudomonadati</taxon>
        <taxon>Planctomycetota</taxon>
        <taxon>Candidatus Brocadiia</taxon>
        <taxon>Candidatus Brocadiales</taxon>
        <taxon>Candidatus Scalinduaceae</taxon>
        <taxon>Candidatus Scalindua</taxon>
    </lineage>
</organism>
<proteinExistence type="predicted"/>
<name>A0A1E3X936_9BACT</name>
<comment type="caution">
    <text evidence="1">The sequence shown here is derived from an EMBL/GenBank/DDBJ whole genome shotgun (WGS) entry which is preliminary data.</text>
</comment>
<evidence type="ECO:0000313" key="1">
    <source>
        <dbReference type="EMBL" id="ODS32099.1"/>
    </source>
</evidence>
<dbReference type="AlphaFoldDB" id="A0A1E3X936"/>
<dbReference type="Proteomes" id="UP000094056">
    <property type="component" value="Unassembled WGS sequence"/>
</dbReference>
<evidence type="ECO:0000313" key="2">
    <source>
        <dbReference type="Proteomes" id="UP000094056"/>
    </source>
</evidence>